<dbReference type="EMBL" id="FOTI01000010">
    <property type="protein sequence ID" value="SFL39084.1"/>
    <property type="molecule type" value="Genomic_DNA"/>
</dbReference>
<evidence type="ECO:0000313" key="2">
    <source>
        <dbReference type="Proteomes" id="UP000199006"/>
    </source>
</evidence>
<evidence type="ECO:0000313" key="1">
    <source>
        <dbReference type="EMBL" id="SFL39084.1"/>
    </source>
</evidence>
<name>A0A1I4HA42_9FIRM</name>
<dbReference type="Proteomes" id="UP000199006">
    <property type="component" value="Unassembled WGS sequence"/>
</dbReference>
<keyword evidence="2" id="KW-1185">Reference proteome</keyword>
<dbReference type="STRING" id="29563.SAMN02983006_01030"/>
<dbReference type="AlphaFoldDB" id="A0A1I4HA42"/>
<accession>A0A1I4HA42</accession>
<dbReference type="RefSeq" id="WP_089860674.1">
    <property type="nucleotide sequence ID" value="NZ_FOTI01000010.1"/>
</dbReference>
<dbReference type="InterPro" id="IPR036629">
    <property type="entry name" value="YjbJ_sf"/>
</dbReference>
<protein>
    <recommendedName>
        <fullName evidence="3">CsbD-like</fullName>
    </recommendedName>
</protein>
<sequence length="67" mass="8074">MDKQQLKSDWDDLKDSVQQKWDELTDQDFSEIKGDKDKLISHIQDKYQQSKEKATQEVNKWLAKFDK</sequence>
<organism evidence="1 2">
    <name type="scientific">Halanaerobium salsuginis</name>
    <dbReference type="NCBI Taxonomy" id="29563"/>
    <lineage>
        <taxon>Bacteria</taxon>
        <taxon>Bacillati</taxon>
        <taxon>Bacillota</taxon>
        <taxon>Clostridia</taxon>
        <taxon>Halanaerobiales</taxon>
        <taxon>Halanaerobiaceae</taxon>
        <taxon>Halanaerobium</taxon>
    </lineage>
</organism>
<proteinExistence type="predicted"/>
<dbReference type="Gene3D" id="1.10.1470.10">
    <property type="entry name" value="YjbJ"/>
    <property type="match status" value="1"/>
</dbReference>
<evidence type="ECO:0008006" key="3">
    <source>
        <dbReference type="Google" id="ProtNLM"/>
    </source>
</evidence>
<dbReference type="OrthoDB" id="9796058at2"/>
<dbReference type="SUPFAM" id="SSF69047">
    <property type="entry name" value="Hypothetical protein YjbJ"/>
    <property type="match status" value="1"/>
</dbReference>
<reference evidence="1 2" key="1">
    <citation type="submission" date="2016-10" db="EMBL/GenBank/DDBJ databases">
        <authorList>
            <person name="de Groot N.N."/>
        </authorList>
    </citation>
    <scope>NUCLEOTIDE SEQUENCE [LARGE SCALE GENOMIC DNA]</scope>
    <source>
        <strain evidence="1 2">ATCC 51327</strain>
    </source>
</reference>
<gene>
    <name evidence="1" type="ORF">SAMN02983006_01030</name>
</gene>